<dbReference type="RefSeq" id="WP_012034557.1">
    <property type="nucleotide sequence ID" value="NC_009464.1"/>
</dbReference>
<name>Q0W0Q5_METAR</name>
<keyword evidence="3" id="KW-1185">Reference proteome</keyword>
<reference evidence="2 3" key="1">
    <citation type="journal article" date="2006" name="Science">
        <title>Genome of rice cluster I archaea -- the key methane producers in the rice rhizosphere.</title>
        <authorList>
            <person name="Erkel C."/>
            <person name="Kube M."/>
            <person name="Reinhardt R."/>
            <person name="Liesack W."/>
        </authorList>
    </citation>
    <scope>NUCLEOTIDE SEQUENCE [LARGE SCALE GENOMIC DNA]</scope>
    <source>
        <strain evidence="3">DSM 22066 / NBRC 105507 / MRE50</strain>
    </source>
</reference>
<dbReference type="eggNOG" id="arCOG10926">
    <property type="taxonomic scope" value="Archaea"/>
</dbReference>
<accession>Q0W0Q5</accession>
<dbReference type="PATRIC" id="fig|351160.9.peg.241"/>
<feature type="region of interest" description="Disordered" evidence="1">
    <location>
        <begin position="1"/>
        <end position="25"/>
    </location>
</feature>
<dbReference type="AlphaFoldDB" id="Q0W0Q5"/>
<evidence type="ECO:0000256" key="1">
    <source>
        <dbReference type="SAM" id="MobiDB-lite"/>
    </source>
</evidence>
<dbReference type="KEGG" id="rci:RRC309"/>
<organism evidence="2 3">
    <name type="scientific">Methanocella arvoryzae (strain DSM 22066 / NBRC 105507 / MRE50)</name>
    <dbReference type="NCBI Taxonomy" id="351160"/>
    <lineage>
        <taxon>Archaea</taxon>
        <taxon>Methanobacteriati</taxon>
        <taxon>Methanobacteriota</taxon>
        <taxon>Stenosarchaea group</taxon>
        <taxon>Methanomicrobia</taxon>
        <taxon>Methanocellales</taxon>
        <taxon>Methanocellaceae</taxon>
        <taxon>Methanocella</taxon>
    </lineage>
</organism>
<evidence type="ECO:0000313" key="3">
    <source>
        <dbReference type="Proteomes" id="UP000000663"/>
    </source>
</evidence>
<protein>
    <recommendedName>
        <fullName evidence="4">General stress protein B</fullName>
    </recommendedName>
</protein>
<evidence type="ECO:0000313" key="2">
    <source>
        <dbReference type="EMBL" id="CAJ38038.1"/>
    </source>
</evidence>
<gene>
    <name evidence="2" type="ORF">RRC309</name>
</gene>
<dbReference type="OrthoDB" id="147250at2157"/>
<evidence type="ECO:0008006" key="4">
    <source>
        <dbReference type="Google" id="ProtNLM"/>
    </source>
</evidence>
<dbReference type="EMBL" id="AM114193">
    <property type="protein sequence ID" value="CAJ38038.1"/>
    <property type="molecule type" value="Genomic_DNA"/>
</dbReference>
<sequence length="87" mass="9578">MAEKKTEMTVREAGHKGGSTTKERYGEGFYEEIGKKGGKIGGKKGGTTTKERYGEGFYEEIGKKGGQKVRELIQRGKAAMSERSSRK</sequence>
<dbReference type="STRING" id="351160.RRC309"/>
<proteinExistence type="predicted"/>
<dbReference type="Proteomes" id="UP000000663">
    <property type="component" value="Chromosome"/>
</dbReference>
<dbReference type="GeneID" id="5144819"/>